<evidence type="ECO:0000313" key="5">
    <source>
        <dbReference type="Proteomes" id="UP000267128"/>
    </source>
</evidence>
<reference evidence="4 5" key="1">
    <citation type="submission" date="2018-11" db="EMBL/GenBank/DDBJ databases">
        <authorList>
            <person name="Li F."/>
        </authorList>
    </citation>
    <scope>NUCLEOTIDE SEQUENCE [LARGE SCALE GENOMIC DNA]</scope>
    <source>
        <strain evidence="4 5">Gsoil 097</strain>
    </source>
</reference>
<dbReference type="EMBL" id="RJSE01000009">
    <property type="protein sequence ID" value="RNL60809.1"/>
    <property type="molecule type" value="Genomic_DNA"/>
</dbReference>
<dbReference type="InterPro" id="IPR032466">
    <property type="entry name" value="Metal_Hydrolase"/>
</dbReference>
<dbReference type="FunFam" id="3.20.20.140:FF:000174">
    <property type="entry name" value="Dihydropyrimidinase-related protein 2"/>
    <property type="match status" value="1"/>
</dbReference>
<keyword evidence="5" id="KW-1185">Reference proteome</keyword>
<dbReference type="GO" id="GO:0016812">
    <property type="term" value="F:hydrolase activity, acting on carbon-nitrogen (but not peptide) bonds, in cyclic amides"/>
    <property type="evidence" value="ECO:0007669"/>
    <property type="project" value="TreeGrafter"/>
</dbReference>
<dbReference type="Gene3D" id="3.20.20.140">
    <property type="entry name" value="Metal-dependent hydrolases"/>
    <property type="match status" value="1"/>
</dbReference>
<dbReference type="RefSeq" id="WP_123229562.1">
    <property type="nucleotide sequence ID" value="NZ_RJSE01000009.1"/>
</dbReference>
<evidence type="ECO:0000256" key="1">
    <source>
        <dbReference type="ARBA" id="ARBA00001947"/>
    </source>
</evidence>
<organism evidence="4 5">
    <name type="scientific">Nocardioides marmoriginsengisoli</name>
    <dbReference type="NCBI Taxonomy" id="661483"/>
    <lineage>
        <taxon>Bacteria</taxon>
        <taxon>Bacillati</taxon>
        <taxon>Actinomycetota</taxon>
        <taxon>Actinomycetes</taxon>
        <taxon>Propionibacteriales</taxon>
        <taxon>Nocardioidaceae</taxon>
        <taxon>Nocardioides</taxon>
    </lineage>
</organism>
<dbReference type="GO" id="GO:0005829">
    <property type="term" value="C:cytosol"/>
    <property type="evidence" value="ECO:0007669"/>
    <property type="project" value="TreeGrafter"/>
</dbReference>
<dbReference type="PANTHER" id="PTHR11647:SF1">
    <property type="entry name" value="COLLAPSIN RESPONSE MEDIATOR PROTEIN"/>
    <property type="match status" value="1"/>
</dbReference>
<dbReference type="InterPro" id="IPR006680">
    <property type="entry name" value="Amidohydro-rel"/>
</dbReference>
<gene>
    <name evidence="4" type="ORF">EFK50_21210</name>
</gene>
<evidence type="ECO:0000259" key="3">
    <source>
        <dbReference type="Pfam" id="PF01979"/>
    </source>
</evidence>
<dbReference type="OrthoDB" id="9775759at2"/>
<dbReference type="SUPFAM" id="SSF51338">
    <property type="entry name" value="Composite domain of metallo-dependent hydrolases"/>
    <property type="match status" value="1"/>
</dbReference>
<protein>
    <submittedName>
        <fullName evidence="4">Dihydroorotase</fullName>
    </submittedName>
</protein>
<dbReference type="SUPFAM" id="SSF51556">
    <property type="entry name" value="Metallo-dependent hydrolases"/>
    <property type="match status" value="1"/>
</dbReference>
<name>A0A3N0CBY1_9ACTN</name>
<accession>A0A3N0CBY1</accession>
<dbReference type="Proteomes" id="UP000267128">
    <property type="component" value="Unassembled WGS sequence"/>
</dbReference>
<proteinExistence type="inferred from homology"/>
<evidence type="ECO:0000313" key="4">
    <source>
        <dbReference type="EMBL" id="RNL60809.1"/>
    </source>
</evidence>
<comment type="similarity">
    <text evidence="2">Belongs to the metallo-dependent hydrolases superfamily. Hydantoinase/dihydropyrimidinase family.</text>
</comment>
<comment type="caution">
    <text evidence="4">The sequence shown here is derived from an EMBL/GenBank/DDBJ whole genome shotgun (WGS) entry which is preliminary data.</text>
</comment>
<evidence type="ECO:0000256" key="2">
    <source>
        <dbReference type="ARBA" id="ARBA00008829"/>
    </source>
</evidence>
<dbReference type="Pfam" id="PF01979">
    <property type="entry name" value="Amidohydro_1"/>
    <property type="match status" value="1"/>
</dbReference>
<feature type="domain" description="Amidohydrolase-related" evidence="3">
    <location>
        <begin position="54"/>
        <end position="435"/>
    </location>
</feature>
<sequence>MEFDVAITGGRLVDPQWGEQQATLAIRDGRIAGIFAPDVPVQAAEVIDATGLAVLPGVIDPHTHFGYAQTFAEDLRSETRSAAVGGVTSILSFYRQYKGADPAPYDELPELISDVDSSSYVDVGLHFGMLAESQVNEIAKYNDLGVSSHKFYMAYRGPDGATVGMVNECDDGLLLEGLAKIAAIDGVACIHAENTDIVNRSMKLVKEAGEEGLRAWSNARPAFAEAENIRRVAFLADHVDATVYLVHIGSQESLDAARYVRDSGSKVWVETCPHYLTHTYDSPVGPMAKINPPVRSAEDVEALWQGLIDGSVDTVGTDHCAVPLANKQTDIWSAAAGFPGMATTLPVLLSEGHHKRGMSLQRVAQVLSGNTASIFNMPGKGTLRPGADADLVLVDLDLERTVAHEDLDSFCDYSILDGQALRGWPVRTIVRGTTVALDGKVTGEPLGKFIRR</sequence>
<dbReference type="AlphaFoldDB" id="A0A3N0CBY1"/>
<dbReference type="InterPro" id="IPR011059">
    <property type="entry name" value="Metal-dep_hydrolase_composite"/>
</dbReference>
<dbReference type="Gene3D" id="2.30.40.10">
    <property type="entry name" value="Urease, subunit C, domain 1"/>
    <property type="match status" value="1"/>
</dbReference>
<comment type="cofactor">
    <cofactor evidence="1">
        <name>Zn(2+)</name>
        <dbReference type="ChEBI" id="CHEBI:29105"/>
    </cofactor>
</comment>
<dbReference type="PANTHER" id="PTHR11647">
    <property type="entry name" value="HYDRANTOINASE/DIHYDROPYRIMIDINASE FAMILY MEMBER"/>
    <property type="match status" value="1"/>
</dbReference>
<dbReference type="InterPro" id="IPR050378">
    <property type="entry name" value="Metallo-dep_Hydrolases_sf"/>
</dbReference>